<proteinExistence type="predicted"/>
<gene>
    <name evidence="1" type="ORF">HC031_20970</name>
</gene>
<dbReference type="Proteomes" id="UP000722989">
    <property type="component" value="Unassembled WGS sequence"/>
</dbReference>
<organism evidence="1 2">
    <name type="scientific">Planosporangium thailandense</name>
    <dbReference type="NCBI Taxonomy" id="765197"/>
    <lineage>
        <taxon>Bacteria</taxon>
        <taxon>Bacillati</taxon>
        <taxon>Actinomycetota</taxon>
        <taxon>Actinomycetes</taxon>
        <taxon>Micromonosporales</taxon>
        <taxon>Micromonosporaceae</taxon>
        <taxon>Planosporangium</taxon>
    </lineage>
</organism>
<sequence>MVWGIVIVLVAGPLLALAVVAAPLLRRLGEVGVTARRLRLHLVEAQRLVPAVTALQHRVELLRDELLAVQAKVARTRGVRQPSGPLTKLSDG</sequence>
<evidence type="ECO:0000313" key="1">
    <source>
        <dbReference type="EMBL" id="NJC72170.1"/>
    </source>
</evidence>
<dbReference type="EMBL" id="JAATVY010000016">
    <property type="protein sequence ID" value="NJC72170.1"/>
    <property type="molecule type" value="Genomic_DNA"/>
</dbReference>
<keyword evidence="2" id="KW-1185">Reference proteome</keyword>
<comment type="caution">
    <text evidence="1">The sequence shown here is derived from an EMBL/GenBank/DDBJ whole genome shotgun (WGS) entry which is preliminary data.</text>
</comment>
<accession>A0ABX0Y434</accession>
<evidence type="ECO:0000313" key="2">
    <source>
        <dbReference type="Proteomes" id="UP000722989"/>
    </source>
</evidence>
<reference evidence="1 2" key="1">
    <citation type="submission" date="2020-03" db="EMBL/GenBank/DDBJ databases">
        <title>WGS of the type strain of Planosporangium spp.</title>
        <authorList>
            <person name="Thawai C."/>
        </authorList>
    </citation>
    <scope>NUCLEOTIDE SEQUENCE [LARGE SCALE GENOMIC DNA]</scope>
    <source>
        <strain evidence="1 2">TBRC 5610</strain>
    </source>
</reference>
<name>A0ABX0Y434_9ACTN</name>
<dbReference type="RefSeq" id="WP_167927075.1">
    <property type="nucleotide sequence ID" value="NZ_JAATVY010000016.1"/>
</dbReference>
<protein>
    <submittedName>
        <fullName evidence="1">Uncharacterized protein</fullName>
    </submittedName>
</protein>